<evidence type="ECO:0000259" key="6">
    <source>
        <dbReference type="Pfam" id="PF00892"/>
    </source>
</evidence>
<feature type="transmembrane region" description="Helical" evidence="5">
    <location>
        <begin position="58"/>
        <end position="80"/>
    </location>
</feature>
<feature type="transmembrane region" description="Helical" evidence="5">
    <location>
        <begin position="235"/>
        <end position="254"/>
    </location>
</feature>
<feature type="domain" description="EamA" evidence="6">
    <location>
        <begin position="7"/>
        <end position="130"/>
    </location>
</feature>
<feature type="domain" description="EamA" evidence="6">
    <location>
        <begin position="140"/>
        <end position="277"/>
    </location>
</feature>
<feature type="transmembrane region" description="Helical" evidence="5">
    <location>
        <begin position="204"/>
        <end position="223"/>
    </location>
</feature>
<feature type="transmembrane region" description="Helical" evidence="5">
    <location>
        <begin position="31"/>
        <end position="51"/>
    </location>
</feature>
<evidence type="ECO:0000256" key="1">
    <source>
        <dbReference type="ARBA" id="ARBA00004141"/>
    </source>
</evidence>
<dbReference type="InterPro" id="IPR000620">
    <property type="entry name" value="EamA_dom"/>
</dbReference>
<reference evidence="8" key="1">
    <citation type="submission" date="2017-12" db="EMBL/GenBank/DDBJ databases">
        <title>Draft genome sequence of Telmatospirillum siberiense 26-4b1T, an acidotolerant peatland alphaproteobacterium potentially involved in sulfur cycling.</title>
        <authorList>
            <person name="Hausmann B."/>
            <person name="Pjevac P."/>
            <person name="Schreck K."/>
            <person name="Herbold C.W."/>
            <person name="Daims H."/>
            <person name="Wagner M."/>
            <person name="Pester M."/>
            <person name="Loy A."/>
        </authorList>
    </citation>
    <scope>NUCLEOTIDE SEQUENCE [LARGE SCALE GENOMIC DNA]</scope>
    <source>
        <strain evidence="8">26-4b1</strain>
    </source>
</reference>
<evidence type="ECO:0000256" key="5">
    <source>
        <dbReference type="SAM" id="Phobius"/>
    </source>
</evidence>
<evidence type="ECO:0000313" key="7">
    <source>
        <dbReference type="EMBL" id="PKU25268.1"/>
    </source>
</evidence>
<evidence type="ECO:0000256" key="2">
    <source>
        <dbReference type="ARBA" id="ARBA00022692"/>
    </source>
</evidence>
<feature type="transmembrane region" description="Helical" evidence="5">
    <location>
        <begin position="116"/>
        <end position="133"/>
    </location>
</feature>
<accession>A0A2N3PXY7</accession>
<dbReference type="GO" id="GO:0016020">
    <property type="term" value="C:membrane"/>
    <property type="evidence" value="ECO:0007669"/>
    <property type="project" value="UniProtKB-SubCell"/>
</dbReference>
<dbReference type="InterPro" id="IPR037185">
    <property type="entry name" value="EmrE-like"/>
</dbReference>
<gene>
    <name evidence="7" type="ORF">CWS72_06600</name>
</gene>
<dbReference type="Gene3D" id="1.10.3730.20">
    <property type="match status" value="2"/>
</dbReference>
<proteinExistence type="predicted"/>
<keyword evidence="2 5" id="KW-0812">Transmembrane</keyword>
<dbReference type="PANTHER" id="PTHR32322:SF9">
    <property type="entry name" value="AMINO-ACID METABOLITE EFFLUX PUMP-RELATED"/>
    <property type="match status" value="1"/>
</dbReference>
<dbReference type="SUPFAM" id="SSF103481">
    <property type="entry name" value="Multidrug resistance efflux transporter EmrE"/>
    <property type="match status" value="2"/>
</dbReference>
<dbReference type="Proteomes" id="UP000233293">
    <property type="component" value="Unassembled WGS sequence"/>
</dbReference>
<dbReference type="RefSeq" id="WP_101249792.1">
    <property type="nucleotide sequence ID" value="NZ_PIUM01000005.1"/>
</dbReference>
<dbReference type="EMBL" id="PIUM01000005">
    <property type="protein sequence ID" value="PKU25268.1"/>
    <property type="molecule type" value="Genomic_DNA"/>
</dbReference>
<name>A0A2N3PXY7_9PROT</name>
<sequence>MRFFDLLGLLLVQVLWGFHWAVLKFGLKEFPTLLLMGMRFAIVAALLCPFFRISRKQLLPVFGLSLTFGTLNFGLMYAGVAHLDASTAAIIGQAQVPFAAILAAYFYNDRFGWRRLAGLALSFLGIILIVGEPRIGGNFIWVACILGSALAAAFGNIQIKALGPINSFALSGWIALFTAPQMLLASFCLESGQWQALANSTWRGWSSLCYTVLVVSIGTYYLWYPLIRRYPVNQVMPFTLLVPVFGVVSGILMLGETLNLRTLLGSVATIAGVATIVLRRPDAGKPSPSART</sequence>
<dbReference type="PANTHER" id="PTHR32322">
    <property type="entry name" value="INNER MEMBRANE TRANSPORTER"/>
    <property type="match status" value="1"/>
</dbReference>
<comment type="subcellular location">
    <subcellularLocation>
        <location evidence="1">Membrane</location>
        <topology evidence="1">Multi-pass membrane protein</topology>
    </subcellularLocation>
</comment>
<dbReference type="OrthoDB" id="7158585at2"/>
<organism evidence="7 8">
    <name type="scientific">Telmatospirillum siberiense</name>
    <dbReference type="NCBI Taxonomy" id="382514"/>
    <lineage>
        <taxon>Bacteria</taxon>
        <taxon>Pseudomonadati</taxon>
        <taxon>Pseudomonadota</taxon>
        <taxon>Alphaproteobacteria</taxon>
        <taxon>Rhodospirillales</taxon>
        <taxon>Rhodospirillaceae</taxon>
        <taxon>Telmatospirillum</taxon>
    </lineage>
</organism>
<evidence type="ECO:0000313" key="8">
    <source>
        <dbReference type="Proteomes" id="UP000233293"/>
    </source>
</evidence>
<keyword evidence="3 5" id="KW-1133">Transmembrane helix</keyword>
<feature type="transmembrane region" description="Helical" evidence="5">
    <location>
        <begin position="86"/>
        <end position="107"/>
    </location>
</feature>
<protein>
    <submittedName>
        <fullName evidence="7">Multidrug DMT transporter permease</fullName>
    </submittedName>
</protein>
<dbReference type="AlphaFoldDB" id="A0A2N3PXY7"/>
<dbReference type="Pfam" id="PF00892">
    <property type="entry name" value="EamA"/>
    <property type="match status" value="2"/>
</dbReference>
<evidence type="ECO:0000256" key="3">
    <source>
        <dbReference type="ARBA" id="ARBA00022989"/>
    </source>
</evidence>
<comment type="caution">
    <text evidence="7">The sequence shown here is derived from an EMBL/GenBank/DDBJ whole genome shotgun (WGS) entry which is preliminary data.</text>
</comment>
<evidence type="ECO:0000256" key="4">
    <source>
        <dbReference type="ARBA" id="ARBA00023136"/>
    </source>
</evidence>
<feature type="transmembrane region" description="Helical" evidence="5">
    <location>
        <begin position="139"/>
        <end position="157"/>
    </location>
</feature>
<keyword evidence="8" id="KW-1185">Reference proteome</keyword>
<keyword evidence="4 5" id="KW-0472">Membrane</keyword>
<feature type="transmembrane region" description="Helical" evidence="5">
    <location>
        <begin position="164"/>
        <end position="184"/>
    </location>
</feature>
<dbReference type="InterPro" id="IPR050638">
    <property type="entry name" value="AA-Vitamin_Transporters"/>
</dbReference>